<sequence length="346" mass="37227">MSTVQTVTLTNGTIGDGVSIVTTTEIPRRPTLRAAASATITRWTLGCLTSVIPANEPGVWFGRGLIATIMAAGGSMPAGAKIIPVRTPRVRGEWVLGPGVQFGSRAGYYVHGSAFVLCSTATHRKLVARLSEATGLPFFVVDYRLAPRYRFPAAAEDVEAGYRWLLEQGYAGSDVVIGADSAGGHLTCDMLLAHARHVAFQPAAVVLFSPLIDLTMTLAKQQEKTRRDPAMSADAAARMVGLYTRGQDPLHVRLRLRFTDAQLLPPMLIQVGSFEMLSADARHLHAELQKSGGRSTLEVWPGMVHVFQALPKVAPEATAALRRAAAFVAEHLADGQHRVDELQEMG</sequence>
<reference evidence="4 5" key="1">
    <citation type="submission" date="2017-03" db="EMBL/GenBank/DDBJ databases">
        <title>Genomic insights into Mycobacterium simiae human colonization.</title>
        <authorList>
            <person name="Steffani J.L."/>
            <person name="Brunck M.E."/>
            <person name="Cruz E."/>
            <person name="Montiel R."/>
            <person name="Barona F."/>
        </authorList>
    </citation>
    <scope>NUCLEOTIDE SEQUENCE [LARGE SCALE GENOMIC DNA]</scope>
    <source>
        <strain evidence="4 5">MsiGto</strain>
    </source>
</reference>
<dbReference type="SUPFAM" id="SSF53474">
    <property type="entry name" value="alpha/beta-Hydrolases"/>
    <property type="match status" value="1"/>
</dbReference>
<dbReference type="InterPro" id="IPR050300">
    <property type="entry name" value="GDXG_lipolytic_enzyme"/>
</dbReference>
<dbReference type="Pfam" id="PF07859">
    <property type="entry name" value="Abhydrolase_3"/>
    <property type="match status" value="1"/>
</dbReference>
<comment type="similarity">
    <text evidence="1">Belongs to the 'GDXG' lipolytic enzyme family.</text>
</comment>
<dbReference type="InterPro" id="IPR013094">
    <property type="entry name" value="AB_hydrolase_3"/>
</dbReference>
<name>A0A1X0Y3F8_MYCSI</name>
<feature type="domain" description="Alpha/beta hydrolase fold-3" evidence="3">
    <location>
        <begin position="109"/>
        <end position="308"/>
    </location>
</feature>
<dbReference type="AlphaFoldDB" id="A0A1X0Y3F8"/>
<dbReference type="Proteomes" id="UP000193040">
    <property type="component" value="Unassembled WGS sequence"/>
</dbReference>
<dbReference type="Gene3D" id="3.40.50.1820">
    <property type="entry name" value="alpha/beta hydrolase"/>
    <property type="match status" value="1"/>
</dbReference>
<evidence type="ECO:0000259" key="3">
    <source>
        <dbReference type="Pfam" id="PF07859"/>
    </source>
</evidence>
<dbReference type="PANTHER" id="PTHR48081">
    <property type="entry name" value="AB HYDROLASE SUPERFAMILY PROTEIN C4A8.06C"/>
    <property type="match status" value="1"/>
</dbReference>
<accession>A0A1X0Y3F8</accession>
<evidence type="ECO:0000313" key="5">
    <source>
        <dbReference type="Proteomes" id="UP000193040"/>
    </source>
</evidence>
<evidence type="ECO:0000313" key="4">
    <source>
        <dbReference type="EMBL" id="ORJ59700.1"/>
    </source>
</evidence>
<keyword evidence="5" id="KW-1185">Reference proteome</keyword>
<dbReference type="EMBL" id="MZZM01000019">
    <property type="protein sequence ID" value="ORJ59700.1"/>
    <property type="molecule type" value="Genomic_DNA"/>
</dbReference>
<dbReference type="InterPro" id="IPR029058">
    <property type="entry name" value="AB_hydrolase_fold"/>
</dbReference>
<protein>
    <submittedName>
        <fullName evidence="4">Alpha/beta hydrolase</fullName>
    </submittedName>
</protein>
<evidence type="ECO:0000256" key="1">
    <source>
        <dbReference type="ARBA" id="ARBA00010515"/>
    </source>
</evidence>
<gene>
    <name evidence="4" type="ORF">B5M45_15560</name>
</gene>
<organism evidence="4 5">
    <name type="scientific">Mycobacterium simiae</name>
    <name type="common">Mycobacterium habana</name>
    <dbReference type="NCBI Taxonomy" id="1784"/>
    <lineage>
        <taxon>Bacteria</taxon>
        <taxon>Bacillati</taxon>
        <taxon>Actinomycetota</taxon>
        <taxon>Actinomycetes</taxon>
        <taxon>Mycobacteriales</taxon>
        <taxon>Mycobacteriaceae</taxon>
        <taxon>Mycobacterium</taxon>
        <taxon>Mycobacterium simiae complex</taxon>
    </lineage>
</organism>
<dbReference type="PANTHER" id="PTHR48081:SF30">
    <property type="entry name" value="ACETYL-HYDROLASE LIPR-RELATED"/>
    <property type="match status" value="1"/>
</dbReference>
<dbReference type="GO" id="GO:0004806">
    <property type="term" value="F:triacylglycerol lipase activity"/>
    <property type="evidence" value="ECO:0007669"/>
    <property type="project" value="TreeGrafter"/>
</dbReference>
<keyword evidence="2 4" id="KW-0378">Hydrolase</keyword>
<evidence type="ECO:0000256" key="2">
    <source>
        <dbReference type="ARBA" id="ARBA00022801"/>
    </source>
</evidence>
<comment type="caution">
    <text evidence="4">The sequence shown here is derived from an EMBL/GenBank/DDBJ whole genome shotgun (WGS) entry which is preliminary data.</text>
</comment>
<proteinExistence type="inferred from homology"/>